<proteinExistence type="predicted"/>
<reference evidence="2 3" key="1">
    <citation type="submission" date="2020-02" db="EMBL/GenBank/DDBJ databases">
        <authorList>
            <person name="Ferguson B K."/>
        </authorList>
    </citation>
    <scope>NUCLEOTIDE SEQUENCE [LARGE SCALE GENOMIC DNA]</scope>
</reference>
<gene>
    <name evidence="2" type="ORF">NTEN_LOCUS16017</name>
</gene>
<accession>A0A6H5H551</accession>
<evidence type="ECO:0000313" key="3">
    <source>
        <dbReference type="Proteomes" id="UP000479000"/>
    </source>
</evidence>
<dbReference type="AlphaFoldDB" id="A0A6H5H551"/>
<dbReference type="Proteomes" id="UP000479000">
    <property type="component" value="Unassembled WGS sequence"/>
</dbReference>
<feature type="compositionally biased region" description="Polar residues" evidence="1">
    <location>
        <begin position="255"/>
        <end position="271"/>
    </location>
</feature>
<feature type="region of interest" description="Disordered" evidence="1">
    <location>
        <begin position="251"/>
        <end position="271"/>
    </location>
</feature>
<evidence type="ECO:0000256" key="1">
    <source>
        <dbReference type="SAM" id="MobiDB-lite"/>
    </source>
</evidence>
<keyword evidence="3" id="KW-1185">Reference proteome</keyword>
<name>A0A6H5H551_9HEMI</name>
<organism evidence="2 3">
    <name type="scientific">Nesidiocoris tenuis</name>
    <dbReference type="NCBI Taxonomy" id="355587"/>
    <lineage>
        <taxon>Eukaryota</taxon>
        <taxon>Metazoa</taxon>
        <taxon>Ecdysozoa</taxon>
        <taxon>Arthropoda</taxon>
        <taxon>Hexapoda</taxon>
        <taxon>Insecta</taxon>
        <taxon>Pterygota</taxon>
        <taxon>Neoptera</taxon>
        <taxon>Paraneoptera</taxon>
        <taxon>Hemiptera</taxon>
        <taxon>Heteroptera</taxon>
        <taxon>Panheteroptera</taxon>
        <taxon>Cimicomorpha</taxon>
        <taxon>Miridae</taxon>
        <taxon>Dicyphina</taxon>
        <taxon>Nesidiocoris</taxon>
    </lineage>
</organism>
<sequence length="347" mass="40429">MESLEEAKELLECGLISAEEFSWALEWFVSNCEAEDGESNEPGPSRRQPRRRAEFYGKFDLDKFTDEDVRLNFRFRREDIAVLQKTLLIPDEISIPDFRLTFGKFQVFDEFDLPYTHTGHKMNRPNGDFSDGDDISLDGELARQMFDESAALRDPDTENLRLQDAKTSEEVFSRYIEELKQQMESSFDKISTKLSDLDRKYNELTQQVHSWPGDQTCVQTSSLNQNFDQNLQNLESMQVGAPMEVDKSLNDAPINVSQPEPSTAPSRNSNLFLRPYEQAQTSSLRDEQYRSRKIDAVKFRPLDKKLESEEQFKYWRRSIVGQIETQECAFLIDPSKKKYLRPFRTTS</sequence>
<evidence type="ECO:0000313" key="2">
    <source>
        <dbReference type="EMBL" id="CAB0011024.1"/>
    </source>
</evidence>
<dbReference type="EMBL" id="CADCXU010023624">
    <property type="protein sequence ID" value="CAB0011024.1"/>
    <property type="molecule type" value="Genomic_DNA"/>
</dbReference>
<protein>
    <submittedName>
        <fullName evidence="2">Uncharacterized protein</fullName>
    </submittedName>
</protein>